<dbReference type="SUPFAM" id="SSF48239">
    <property type="entry name" value="Terpenoid cyclases/Protein prenyltransferases"/>
    <property type="match status" value="1"/>
</dbReference>
<evidence type="ECO:0000259" key="3">
    <source>
        <dbReference type="PROSITE" id="PS51272"/>
    </source>
</evidence>
<dbReference type="CDD" id="cd00688">
    <property type="entry name" value="ISOPREN_C2_like"/>
    <property type="match status" value="1"/>
</dbReference>
<dbReference type="PROSITE" id="PS51272">
    <property type="entry name" value="SLH"/>
    <property type="match status" value="3"/>
</dbReference>
<feature type="chain" id="PRO_5018565308" evidence="2">
    <location>
        <begin position="38"/>
        <end position="1606"/>
    </location>
</feature>
<dbReference type="InterPro" id="IPR027954">
    <property type="entry name" value="Transcobalamin-like_C"/>
</dbReference>
<feature type="domain" description="SLH" evidence="3">
    <location>
        <begin position="1110"/>
        <end position="1169"/>
    </location>
</feature>
<keyword evidence="5" id="KW-1185">Reference proteome</keyword>
<dbReference type="Proteomes" id="UP000276128">
    <property type="component" value="Unassembled WGS sequence"/>
</dbReference>
<evidence type="ECO:0000256" key="2">
    <source>
        <dbReference type="SAM" id="SignalP"/>
    </source>
</evidence>
<feature type="domain" description="SLH" evidence="3">
    <location>
        <begin position="1235"/>
        <end position="1293"/>
    </location>
</feature>
<dbReference type="RefSeq" id="WP_126139228.1">
    <property type="nucleotide sequence ID" value="NZ_RXHU01000002.1"/>
</dbReference>
<protein>
    <submittedName>
        <fullName evidence="4">DUF4430 domain-containing protein</fullName>
    </submittedName>
</protein>
<dbReference type="Gene3D" id="1.50.10.20">
    <property type="match status" value="1"/>
</dbReference>
<evidence type="ECO:0000313" key="4">
    <source>
        <dbReference type="EMBL" id="RTE11798.1"/>
    </source>
</evidence>
<dbReference type="Pfam" id="PF14478">
    <property type="entry name" value="DUF4430"/>
    <property type="match status" value="3"/>
</dbReference>
<feature type="domain" description="SLH" evidence="3">
    <location>
        <begin position="1170"/>
        <end position="1233"/>
    </location>
</feature>
<dbReference type="InterPro" id="IPR008930">
    <property type="entry name" value="Terpenoid_cyclase/PrenylTrfase"/>
</dbReference>
<accession>A0A3S0CYN3</accession>
<dbReference type="Pfam" id="PF00395">
    <property type="entry name" value="SLH"/>
    <property type="match status" value="3"/>
</dbReference>
<evidence type="ECO:0000256" key="1">
    <source>
        <dbReference type="SAM" id="MobiDB-lite"/>
    </source>
</evidence>
<sequence>MKQHGWFRSYIAFIMSFVVLVSSVGLTAGLSPQHASAATGTGPSSIREWLPAPGQFINESGWGGTGDINTKWTNTPGSAGVSVGAFGGGLTFKFDEPIENNPLNPYGVDFTVFGNAFSGNEEPGGVAVAQDDGTGNPGPWYYIAGSEHYEDSTIWDYRVTYTNPEPDFTSPNGVNIPWTDNQGGSGLVKTNGSHKHAYYPIPANYPNVPADFNNLSYTYSGVKIAVRKNAFGYPDTHANGSAPYDVPANPYLTSPTKGDPIDISWAVDSAGKPVQLTNVSFVRVYNAVQIDGGAFGEIGPEVTSIVRVTPDASVGTTADLSSIVLTGTGTDSTVSKTVTVTSGVYTYENIKINADKIKLTANGTATTVFVNNTSGTVGTPVNKEITLSETTPKLVRVIAQDGLNAPKIYYLSILKAPTLPVSVAVSGYSANAGKSVVLASKGTKIEVGQTAKQAIENVLIYNNIPFVNPSGNYITGIGGLSAADGGSKAGWMYLVNGQFAMVGIAEYVLQSNDTISLVYTDDYEQDITLAANKTQLIAKIAEVEALQASSYTDVSWQTLQASLTLAKAVASNAGAIQYHADTALAKLTTAQQGLVEQQTITATLTVDGHSTAAGKDVTLAKKSVSTAKGKTATDVVQKVLTDESIPFDDNGGAYISSVGNLAAFDGGPNSGWMYLVNNQMPDVGMADYVLQNNDAITLIYVDDYMEQANKTQLNAKISVVEALQAGSYTDSSWQALQASLTGAKAVAAYAYAVQYQVDVALADLTAAQQGLVLKPAPPQLITVSFTLNGNSVAAGKNVSLATKTVSVPVGSTAAYVIEKVLNENSISFVNESGNYISSVGGLAEFNGGPNSGWLYSVNGSDPNVGIADYVLNANASIILRYTDDYTKEGKPSGSGVTGGGVGSSSKVVDIPSSQKEPYTVDLAKEIQGQSELKINIPSDVQSKVILNTEGTQANLPAITATKGDVTVSVDKGTALKSGDRKIELLTTLSSGDAELQRLVSSGLATGSKLDKVFVAFAMGNEGGSVLFDKPLTLTVKGGKNQLAGYLEGGTFTPIRIYDSEAQGVSATSGQEKITFAYVSGNDLIIKTNHFTSFVTYAVSKEAAPQPTGLGALYGDANLISDWAVEAIREASQKAFVDGSEGKFHPGVTVTRAEFTKMLSGVLGLKAKSDAALPFSDVTSRDWFYPYVKAAYQAGFVSGTSDDTFSPQEKLTREQMAVILAKALGLKVVQQKLDVQDADLVSDWSQASVGAVLSQGLMSGWDQRFHPQDEVTREMAVVVAMRAYYQPKPSQPDVSQKAAVDKQINQTSAYLQQTVTDPTVGTLGGEWTVLGLLRSGVPVPDAYYAKYYANLAQILKDKAGKLHAVKYTEYDRVILALAALGRDPRQTAGYDLLTWLADYETLIKQGINGPIFALLALDSKGYDIPAVASVKTQTTRDLLLDFILKRELTGGGWALAEGSTEADADITAMAIQGLTPYIGSKPNVQAAVDRGVAWLSKSQGADGSFASGGASNSESISQVVIALSGLGVDAHTDARFVKNGRSALDALLGYASQDGGFYHVLAGGEANGGAKPGDVDPMATDQGLLALDAYARLLGGKNRLYDMHDVK</sequence>
<feature type="region of interest" description="Disordered" evidence="1">
    <location>
        <begin position="888"/>
        <end position="909"/>
    </location>
</feature>
<dbReference type="EMBL" id="RXHU01000002">
    <property type="protein sequence ID" value="RTE11798.1"/>
    <property type="molecule type" value="Genomic_DNA"/>
</dbReference>
<gene>
    <name evidence="4" type="ORF">EJQ19_00370</name>
</gene>
<evidence type="ECO:0000313" key="5">
    <source>
        <dbReference type="Proteomes" id="UP000276128"/>
    </source>
</evidence>
<name>A0A3S0CYN3_9BACL</name>
<dbReference type="OrthoDB" id="411361at2"/>
<keyword evidence="2" id="KW-0732">Signal</keyword>
<reference evidence="4 5" key="1">
    <citation type="submission" date="2018-12" db="EMBL/GenBank/DDBJ databases">
        <title>Bacillus ochoae sp. nov., Paenibacillus whitsoniae sp. nov., Paenibacillus spiritus sp. nov. Isolated from the Mars Exploration Rover during spacecraft assembly.</title>
        <authorList>
            <person name="Seuylemezian A."/>
            <person name="Vaishampayan P."/>
        </authorList>
    </citation>
    <scope>NUCLEOTIDE SEQUENCE [LARGE SCALE GENOMIC DNA]</scope>
    <source>
        <strain evidence="4 5">MER 54</strain>
    </source>
</reference>
<proteinExistence type="predicted"/>
<comment type="caution">
    <text evidence="4">The sequence shown here is derived from an EMBL/GenBank/DDBJ whole genome shotgun (WGS) entry which is preliminary data.</text>
</comment>
<dbReference type="InterPro" id="IPR001119">
    <property type="entry name" value="SLH_dom"/>
</dbReference>
<organism evidence="4 5">
    <name type="scientific">Paenibacillus whitsoniae</name>
    <dbReference type="NCBI Taxonomy" id="2496558"/>
    <lineage>
        <taxon>Bacteria</taxon>
        <taxon>Bacillati</taxon>
        <taxon>Bacillota</taxon>
        <taxon>Bacilli</taxon>
        <taxon>Bacillales</taxon>
        <taxon>Paenibacillaceae</taxon>
        <taxon>Paenibacillus</taxon>
    </lineage>
</organism>
<feature type="signal peptide" evidence="2">
    <location>
        <begin position="1"/>
        <end position="37"/>
    </location>
</feature>
<dbReference type="Gene3D" id="1.20.1270.70">
    <property type="entry name" value="Designed single chain three-helix bundle"/>
    <property type="match status" value="2"/>
</dbReference>
<dbReference type="Gene3D" id="2.170.130.30">
    <property type="match status" value="3"/>
</dbReference>